<protein>
    <submittedName>
        <fullName evidence="1">Uncharacterized protein</fullName>
    </submittedName>
</protein>
<organism evidence="1 2">
    <name type="scientific">Paramecium sonneborni</name>
    <dbReference type="NCBI Taxonomy" id="65129"/>
    <lineage>
        <taxon>Eukaryota</taxon>
        <taxon>Sar</taxon>
        <taxon>Alveolata</taxon>
        <taxon>Ciliophora</taxon>
        <taxon>Intramacronucleata</taxon>
        <taxon>Oligohymenophorea</taxon>
        <taxon>Peniculida</taxon>
        <taxon>Parameciidae</taxon>
        <taxon>Paramecium</taxon>
    </lineage>
</organism>
<accession>A0A8S1M2J4</accession>
<dbReference type="EMBL" id="CAJJDN010000031">
    <property type="protein sequence ID" value="CAD8073839.1"/>
    <property type="molecule type" value="Genomic_DNA"/>
</dbReference>
<gene>
    <name evidence="1" type="ORF">PSON_ATCC_30995.1.T0310162</name>
</gene>
<evidence type="ECO:0000313" key="2">
    <source>
        <dbReference type="Proteomes" id="UP000692954"/>
    </source>
</evidence>
<dbReference type="AlphaFoldDB" id="A0A8S1M2J4"/>
<evidence type="ECO:0000313" key="1">
    <source>
        <dbReference type="EMBL" id="CAD8073839.1"/>
    </source>
</evidence>
<keyword evidence="2" id="KW-1185">Reference proteome</keyword>
<comment type="caution">
    <text evidence="1">The sequence shown here is derived from an EMBL/GenBank/DDBJ whole genome shotgun (WGS) entry which is preliminary data.</text>
</comment>
<proteinExistence type="predicted"/>
<dbReference type="Proteomes" id="UP000692954">
    <property type="component" value="Unassembled WGS sequence"/>
</dbReference>
<dbReference type="OrthoDB" id="300058at2759"/>
<sequence>MQKQLSAYDQLEQLYQRNDIVISDYQSALSNQILLFSTSKMDQDKTFIQIQTDQISTQIATVNVPNAKQIHLKDLQSQEFTQIFSQNQEIILYQFMHSSQTISISYLEFLESFAITYNGFTIIVENEQDIHKQQYPKYRERFISNVSTFFGILQKLSMASFCNFKKDLSNRSLIGICCYKSIQWLGIVEHYGSEKLLPPNVVKNFLQKYNLEFVFVKCYKNLSHNSLQQIYQEIRNQLLFDFNEMNRGSTIYLWSQEQFLGCYFIGHKHYEILETVKRMLIDKRNIQGPFTFLGEYDLSRDETQFYKKYIQRILQENQQDQTFSNLTSIIFNNILHDQFKFNFKFENRYPLSFCMKPTLIVIIPIGFNLTGLGFDRLFQSLQQTFFFVKKIKSPDQITNHYQIYCFDKCFCLDQSLKLIDYLKKKKNIKTIGLLQENNQQNYKLKNGIFFPFSFDYISYSLIESSKNYDDFQDTIKILLSYQDQDMKQLPLDELLYISIMPEDQNQRKNNFLCSEQDVIEIIFNKNLNMDQTHNHFLSLRKNSSFFKDQNLQVLQQLFQRQSFKLIADIEAQMKIFLLNPKTSKSYVIITTEQYKPELIKNRSNQYIISNDSWKEIEDYVLDSLELVSQKYKQNESLSQTLEILTKQFLECGQVVYKNNLNPLSILNKHQKMFYVKMQIVVIVLNGIIIILPQDLKLFQGITIYTKKLEASNMLDILNILKVNIEILQQENKSERFILDQQFQFNNQDWNAYIVKFQSPEINFENLQQE</sequence>
<name>A0A8S1M2J4_9CILI</name>
<reference evidence="1" key="1">
    <citation type="submission" date="2021-01" db="EMBL/GenBank/DDBJ databases">
        <authorList>
            <consortium name="Genoscope - CEA"/>
            <person name="William W."/>
        </authorList>
    </citation>
    <scope>NUCLEOTIDE SEQUENCE</scope>
</reference>